<feature type="region of interest" description="Disordered" evidence="1">
    <location>
        <begin position="1039"/>
        <end position="1094"/>
    </location>
</feature>
<feature type="compositionally biased region" description="Basic and acidic residues" evidence="1">
    <location>
        <begin position="875"/>
        <end position="889"/>
    </location>
</feature>
<feature type="transmembrane region" description="Helical" evidence="2">
    <location>
        <begin position="332"/>
        <end position="355"/>
    </location>
</feature>
<organism evidence="3 4">
    <name type="scientific">Symbiodinium microadriaticum</name>
    <name type="common">Dinoflagellate</name>
    <name type="synonym">Zooxanthella microadriatica</name>
    <dbReference type="NCBI Taxonomy" id="2951"/>
    <lineage>
        <taxon>Eukaryota</taxon>
        <taxon>Sar</taxon>
        <taxon>Alveolata</taxon>
        <taxon>Dinophyceae</taxon>
        <taxon>Suessiales</taxon>
        <taxon>Symbiodiniaceae</taxon>
        <taxon>Symbiodinium</taxon>
    </lineage>
</organism>
<evidence type="ECO:0000313" key="3">
    <source>
        <dbReference type="EMBL" id="OLQ08922.1"/>
    </source>
</evidence>
<dbReference type="OrthoDB" id="421597at2759"/>
<keyword evidence="4" id="KW-1185">Reference proteome</keyword>
<dbReference type="Proteomes" id="UP000186817">
    <property type="component" value="Unassembled WGS sequence"/>
</dbReference>
<keyword evidence="2" id="KW-0472">Membrane</keyword>
<evidence type="ECO:0000313" key="4">
    <source>
        <dbReference type="Proteomes" id="UP000186817"/>
    </source>
</evidence>
<dbReference type="EMBL" id="LSRX01000107">
    <property type="protein sequence ID" value="OLQ08922.1"/>
    <property type="molecule type" value="Genomic_DNA"/>
</dbReference>
<comment type="caution">
    <text evidence="3">The sequence shown here is derived from an EMBL/GenBank/DDBJ whole genome shotgun (WGS) entry which is preliminary data.</text>
</comment>
<name>A0A1Q9END1_SYMMI</name>
<feature type="region of interest" description="Disordered" evidence="1">
    <location>
        <begin position="870"/>
        <end position="900"/>
    </location>
</feature>
<feature type="region of interest" description="Disordered" evidence="1">
    <location>
        <begin position="788"/>
        <end position="808"/>
    </location>
</feature>
<keyword evidence="2" id="KW-1133">Transmembrane helix</keyword>
<keyword evidence="2" id="KW-0812">Transmembrane</keyword>
<dbReference type="AlphaFoldDB" id="A0A1Q9END1"/>
<protein>
    <recommendedName>
        <fullName evidence="5">Sulfotransferase domain-containing protein</fullName>
    </recommendedName>
</protein>
<accession>A0A1Q9END1</accession>
<gene>
    <name evidence="3" type="ORF">AK812_SmicGene7498</name>
</gene>
<proteinExistence type="predicted"/>
<sequence length="1128" mass="122882">MRELGSNMSCVEERRAYFRDQQLENWPQFLRLLDMYWGLEVYDKEMTACFQFNSSCKTDEGLRTRYDNLEITKLFSSHTAVGFTWHWCDGWPQMLGKAEFVAALKERCVRIIFLERTNAVAHALASSAMMVDPSKQTEKKRVDFRKEDKIWSRVARDFRKAYQNVLNAGLPSLWIPYETLSRTQQESFQAVLDFLELPGARLNMSRLSDATKHHKGTPLEYLDKRDIPRCEKDAQPRPFRECFDSVRACMLNDTCSIPAIRACGHEKMASTGGDDDEYDPWFDEVTLGINKEPVAPTAAAGEAGPPAKVLVKNADGSVVDVVKKEGRLMRKIILGLSAVILLLLTGTFILSYMAVDMAKEMRGEADGVMQTPDGEVVKVASSAFDVQADGTVVTRGEATCAVPALLASAGVQVTPTCPANTTCRRLASSPGVLQVAQSKPGKGLVSTLPDDVFKPVALPAREPLVEFLKIDLPGCSLEERIRNAYLLGPKGAAIVRGDRSCFETSSNEGRKVVYVILAADSISEPVHTTSLIKYLELVKTGPGKTFDPTSVSRGFPSLVEAEAFARGAGAPEYLGDWHTAEHPSGYSKLYLSYEGFSSQCFIVKAVETGMMICVPQGGIATSVLEQAAEAGYEGILGPWKLISVAAVSSAGGRELKKTVACLIIDLALSGLDLLSAEPKSDFQQVTFGTVRLQSVWPSRLRVLQALEEFINGEEVEAFDRLEPYITGDDGVVDSGGPPGLELPGSGSGGADSSDLLQQLLQTTSSKATLLSGLQDRLQSLDQVERRLAQLESRPSGSAAAPTTPASPAWAPQLFAEGESAQLTPDQVQQLLVLAGRAPRTLGDLPGPSAPWVRTGGTAFIEKELRSTSSAPVFDRGGRRGSEAARREGDGCSTTDAGTLSEGPTLVYNKVKERLAQARRKPGVGDLEPRDMYLHFQETVLLGSFKTLTYVSFLLCTAWEAMENGRGDEVASIIARGLVFCEQVANESGHTRLAWLLTCLDDPPLALVESRKAPRAEVPHGMLADPRWIAAQLGYLRDAQQERTSAVHGQPTTAPPNHPEGPKSRGKRGKGAHEGTPASRSRKRRHLLPPSDFSLRLVGGPAQSAMVSMIHRLEGMVSTWIRLGWRLRQ</sequence>
<dbReference type="Gene3D" id="3.40.50.300">
    <property type="entry name" value="P-loop containing nucleotide triphosphate hydrolases"/>
    <property type="match status" value="1"/>
</dbReference>
<feature type="region of interest" description="Disordered" evidence="1">
    <location>
        <begin position="728"/>
        <end position="753"/>
    </location>
</feature>
<feature type="compositionally biased region" description="Low complexity" evidence="1">
    <location>
        <begin position="794"/>
        <end position="808"/>
    </location>
</feature>
<reference evidence="3 4" key="1">
    <citation type="submission" date="2016-02" db="EMBL/GenBank/DDBJ databases">
        <title>Genome analysis of coral dinoflagellate symbionts highlights evolutionary adaptations to a symbiotic lifestyle.</title>
        <authorList>
            <person name="Aranda M."/>
            <person name="Li Y."/>
            <person name="Liew Y.J."/>
            <person name="Baumgarten S."/>
            <person name="Simakov O."/>
            <person name="Wilson M."/>
            <person name="Piel J."/>
            <person name="Ashoor H."/>
            <person name="Bougouffa S."/>
            <person name="Bajic V.B."/>
            <person name="Ryu T."/>
            <person name="Ravasi T."/>
            <person name="Bayer T."/>
            <person name="Micklem G."/>
            <person name="Kim H."/>
            <person name="Bhak J."/>
            <person name="Lajeunesse T.C."/>
            <person name="Voolstra C.R."/>
        </authorList>
    </citation>
    <scope>NUCLEOTIDE SEQUENCE [LARGE SCALE GENOMIC DNA]</scope>
    <source>
        <strain evidence="3 4">CCMP2467</strain>
    </source>
</reference>
<evidence type="ECO:0000256" key="2">
    <source>
        <dbReference type="SAM" id="Phobius"/>
    </source>
</evidence>
<evidence type="ECO:0008006" key="5">
    <source>
        <dbReference type="Google" id="ProtNLM"/>
    </source>
</evidence>
<dbReference type="InterPro" id="IPR027417">
    <property type="entry name" value="P-loop_NTPase"/>
</dbReference>
<evidence type="ECO:0000256" key="1">
    <source>
        <dbReference type="SAM" id="MobiDB-lite"/>
    </source>
</evidence>